<evidence type="ECO:0000313" key="2">
    <source>
        <dbReference type="Proteomes" id="UP000026961"/>
    </source>
</evidence>
<keyword evidence="2" id="KW-1185">Reference proteome</keyword>
<evidence type="ECO:0000313" key="1">
    <source>
        <dbReference type="EnsemblPlants" id="OGLUM12G05460.1"/>
    </source>
</evidence>
<name>A0A0E0BPR8_9ORYZ</name>
<accession>A0A0E0BPR8</accession>
<organism evidence="1">
    <name type="scientific">Oryza glumipatula</name>
    <dbReference type="NCBI Taxonomy" id="40148"/>
    <lineage>
        <taxon>Eukaryota</taxon>
        <taxon>Viridiplantae</taxon>
        <taxon>Streptophyta</taxon>
        <taxon>Embryophyta</taxon>
        <taxon>Tracheophyta</taxon>
        <taxon>Spermatophyta</taxon>
        <taxon>Magnoliopsida</taxon>
        <taxon>Liliopsida</taxon>
        <taxon>Poales</taxon>
        <taxon>Poaceae</taxon>
        <taxon>BOP clade</taxon>
        <taxon>Oryzoideae</taxon>
        <taxon>Oryzeae</taxon>
        <taxon>Oryzinae</taxon>
        <taxon>Oryza</taxon>
    </lineage>
</organism>
<reference evidence="1" key="2">
    <citation type="submission" date="2018-05" db="EMBL/GenBank/DDBJ databases">
        <title>OgluRS3 (Oryza glumaepatula Reference Sequence Version 3).</title>
        <authorList>
            <person name="Zhang J."/>
            <person name="Kudrna D."/>
            <person name="Lee S."/>
            <person name="Talag J."/>
            <person name="Welchert J."/>
            <person name="Wing R.A."/>
        </authorList>
    </citation>
    <scope>NUCLEOTIDE SEQUENCE [LARGE SCALE GENOMIC DNA]</scope>
</reference>
<dbReference type="EnsemblPlants" id="OGLUM12G05460.1">
    <property type="protein sequence ID" value="OGLUM12G05460.1"/>
    <property type="gene ID" value="OGLUM12G05460"/>
</dbReference>
<proteinExistence type="predicted"/>
<protein>
    <submittedName>
        <fullName evidence="1">Uncharacterized protein</fullName>
    </submittedName>
</protein>
<sequence length="97" mass="10306">MSRRRGEGGGFLRDCGCGHAVAGSPPSAVEASPARRQCAAAIFVLRRLLAWAALPPSSTISRRRRGLEFVSGGYLHFPGLVALSIEETSGDCKTTLY</sequence>
<dbReference type="HOGENOM" id="CLU_2350163_0_0_1"/>
<dbReference type="STRING" id="40148.A0A0E0BPR8"/>
<dbReference type="AlphaFoldDB" id="A0A0E0BPR8"/>
<reference evidence="1" key="1">
    <citation type="submission" date="2015-04" db="UniProtKB">
        <authorList>
            <consortium name="EnsemblPlants"/>
        </authorList>
    </citation>
    <scope>IDENTIFICATION</scope>
</reference>
<dbReference type="Gramene" id="OGLUM12G05460.1">
    <property type="protein sequence ID" value="OGLUM12G05460.1"/>
    <property type="gene ID" value="OGLUM12G05460"/>
</dbReference>
<dbReference type="Proteomes" id="UP000026961">
    <property type="component" value="Chromosome 12"/>
</dbReference>